<keyword evidence="2" id="KW-0418">Kinase</keyword>
<dbReference type="PANTHER" id="PTHR18964:SF149">
    <property type="entry name" value="BIFUNCTIONAL UDP-N-ACETYLGLUCOSAMINE 2-EPIMERASE_N-ACETYLMANNOSAMINE KINASE"/>
    <property type="match status" value="1"/>
</dbReference>
<protein>
    <submittedName>
        <fullName evidence="2">Sugar kinase of the NBD/HSP70 family, may contain an N-terminal HTH domain</fullName>
    </submittedName>
</protein>
<dbReference type="Proteomes" id="UP000189735">
    <property type="component" value="Unassembled WGS sequence"/>
</dbReference>
<dbReference type="InterPro" id="IPR036388">
    <property type="entry name" value="WH-like_DNA-bd_sf"/>
</dbReference>
<accession>A0A1T4XU16</accession>
<organism evidence="2 3">
    <name type="scientific">Agreia bicolorata</name>
    <dbReference type="NCBI Taxonomy" id="110935"/>
    <lineage>
        <taxon>Bacteria</taxon>
        <taxon>Bacillati</taxon>
        <taxon>Actinomycetota</taxon>
        <taxon>Actinomycetes</taxon>
        <taxon>Micrococcales</taxon>
        <taxon>Microbacteriaceae</taxon>
        <taxon>Agreia</taxon>
    </lineage>
</organism>
<name>A0A1T4XU16_9MICO</name>
<dbReference type="InterPro" id="IPR043129">
    <property type="entry name" value="ATPase_NBD"/>
</dbReference>
<keyword evidence="2" id="KW-0808">Transferase</keyword>
<dbReference type="Pfam" id="PF00480">
    <property type="entry name" value="ROK"/>
    <property type="match status" value="1"/>
</dbReference>
<dbReference type="InterPro" id="IPR000600">
    <property type="entry name" value="ROK"/>
</dbReference>
<dbReference type="SUPFAM" id="SSF53067">
    <property type="entry name" value="Actin-like ATPase domain"/>
    <property type="match status" value="1"/>
</dbReference>
<proteinExistence type="inferred from homology"/>
<dbReference type="EMBL" id="FUYG01000004">
    <property type="protein sequence ID" value="SKA93046.1"/>
    <property type="molecule type" value="Genomic_DNA"/>
</dbReference>
<evidence type="ECO:0000313" key="3">
    <source>
        <dbReference type="Proteomes" id="UP000189735"/>
    </source>
</evidence>
<gene>
    <name evidence="2" type="ORF">SAMN06295879_1609</name>
</gene>
<dbReference type="GO" id="GO:0016301">
    <property type="term" value="F:kinase activity"/>
    <property type="evidence" value="ECO:0007669"/>
    <property type="project" value="UniProtKB-KW"/>
</dbReference>
<dbReference type="PANTHER" id="PTHR18964">
    <property type="entry name" value="ROK (REPRESSOR, ORF, KINASE) FAMILY"/>
    <property type="match status" value="1"/>
</dbReference>
<dbReference type="RefSeq" id="WP_078714006.1">
    <property type="nucleotide sequence ID" value="NZ_FUYG01000004.1"/>
</dbReference>
<sequence>MSVEQPAPLSRVGNSNDQARRHNLSTVLTLLHHGGSRTRAELTRATALNRSTIAALVGELGELGLVYETQQTDPGTVGRPSPFVHLTDRLLAVAVNPDLDAVTIGLVQLGGRVLTRVRHETTRAPGIDETVAIVQREVAGLIAGLADDQRIAGLGIAVPGLVRSSDGVVTLAPHLLWNDQPLAEPIAETLGIPAFAANDAQLGLVAESLFGAGRGVEDIVYLNGSTSGIGGSVLVAGNALRGAQGYAGELGHTLVNSDGVTCFCGKSGCLETEVNLARLLEVLGTAPVDGDEFDRMLVAAADDTVRHEIDRQLDVLGTALGNFVSIFNPSSIILGGFLGSLYAANPERLQAGIRRASFGSLGDDVTVERAQLRTRLLMVGAAELAFAPVLADPAGALG</sequence>
<dbReference type="SUPFAM" id="SSF46785">
    <property type="entry name" value="Winged helix' DNA-binding domain"/>
    <property type="match status" value="1"/>
</dbReference>
<evidence type="ECO:0000256" key="1">
    <source>
        <dbReference type="ARBA" id="ARBA00006479"/>
    </source>
</evidence>
<comment type="similarity">
    <text evidence="1">Belongs to the ROK (NagC/XylR) family.</text>
</comment>
<dbReference type="AlphaFoldDB" id="A0A1T4XU16"/>
<dbReference type="InterPro" id="IPR036390">
    <property type="entry name" value="WH_DNA-bd_sf"/>
</dbReference>
<evidence type="ECO:0000313" key="2">
    <source>
        <dbReference type="EMBL" id="SKA93046.1"/>
    </source>
</evidence>
<dbReference type="Gene3D" id="3.30.420.40">
    <property type="match status" value="2"/>
</dbReference>
<dbReference type="Gene3D" id="1.10.10.10">
    <property type="entry name" value="Winged helix-like DNA-binding domain superfamily/Winged helix DNA-binding domain"/>
    <property type="match status" value="1"/>
</dbReference>
<reference evidence="3" key="1">
    <citation type="submission" date="2017-02" db="EMBL/GenBank/DDBJ databases">
        <authorList>
            <person name="Varghese N."/>
            <person name="Submissions S."/>
        </authorList>
    </citation>
    <scope>NUCLEOTIDE SEQUENCE [LARGE SCALE GENOMIC DNA]</scope>
    <source>
        <strain evidence="3">VKM Ac-2052</strain>
    </source>
</reference>